<sequence>MIPASSWLYCRKAKSSNIKISFFVIVFTQARYFPEAFVAMASSRKKLTEENRTPELSWHARRPIPIAK</sequence>
<dbReference type="AlphaFoldDB" id="A0A369KNB3"/>
<name>A0A369KNB3_9BACT</name>
<comment type="caution">
    <text evidence="1">The sequence shown here is derived from an EMBL/GenBank/DDBJ whole genome shotgun (WGS) entry which is preliminary data.</text>
</comment>
<organism evidence="1 2">
    <name type="scientific">Spirobacillus cienkowskii</name>
    <dbReference type="NCBI Taxonomy" id="495820"/>
    <lineage>
        <taxon>Bacteria</taxon>
        <taxon>Pseudomonadati</taxon>
        <taxon>Bdellovibrionota</taxon>
        <taxon>Oligoflexia</taxon>
        <taxon>Silvanigrellales</taxon>
        <taxon>Spirobacillus</taxon>
    </lineage>
</organism>
<keyword evidence="2" id="KW-1185">Reference proteome</keyword>
<protein>
    <submittedName>
        <fullName evidence="1">Uncharacterized protein</fullName>
    </submittedName>
</protein>
<accession>A0A369KNB3</accession>
<evidence type="ECO:0000313" key="2">
    <source>
        <dbReference type="Proteomes" id="UP000253934"/>
    </source>
</evidence>
<proteinExistence type="predicted"/>
<dbReference type="Proteomes" id="UP000253934">
    <property type="component" value="Unassembled WGS sequence"/>
</dbReference>
<evidence type="ECO:0000313" key="1">
    <source>
        <dbReference type="EMBL" id="RDB35032.1"/>
    </source>
</evidence>
<gene>
    <name evidence="1" type="ORF">DCC88_12240</name>
</gene>
<reference evidence="1" key="1">
    <citation type="submission" date="2018-04" db="EMBL/GenBank/DDBJ databases">
        <title>Draft genome sequence of the Candidatus Spirobacillus cienkowskii, a pathogen of freshwater Daphnia species, reconstructed from hemolymph metagenomic reads.</title>
        <authorList>
            <person name="Bresciani L."/>
            <person name="Lemos L.N."/>
            <person name="Wale N."/>
            <person name="Lin J.Y."/>
            <person name="Fernandes G.R."/>
            <person name="Duffy M.A."/>
            <person name="Rodrigues J.M."/>
        </authorList>
    </citation>
    <scope>NUCLEOTIDE SEQUENCE [LARGE SCALE GENOMIC DNA]</scope>
    <source>
        <strain evidence="1">Binning01</strain>
    </source>
</reference>
<dbReference type="EMBL" id="QOVW01000115">
    <property type="protein sequence ID" value="RDB35032.1"/>
    <property type="molecule type" value="Genomic_DNA"/>
</dbReference>